<dbReference type="GO" id="GO:0006265">
    <property type="term" value="P:DNA topological change"/>
    <property type="evidence" value="ECO:0007669"/>
    <property type="project" value="InterPro"/>
</dbReference>
<dbReference type="InterPro" id="IPR050847">
    <property type="entry name" value="SASP_DNA-binding"/>
</dbReference>
<protein>
    <submittedName>
        <fullName evidence="5">Acid-soluble spore protein</fullName>
    </submittedName>
</protein>
<dbReference type="GO" id="GO:0030435">
    <property type="term" value="P:sporulation resulting in formation of a cellular spore"/>
    <property type="evidence" value="ECO:0007669"/>
    <property type="project" value="UniProtKB-KW"/>
</dbReference>
<dbReference type="Proteomes" id="UP000241848">
    <property type="component" value="Unassembled WGS sequence"/>
</dbReference>
<reference evidence="5 6" key="1">
    <citation type="journal article" date="2014" name="BMC Genomics">
        <title>Comparison of environmental and isolate Sulfobacillus genomes reveals diverse carbon, sulfur, nitrogen, and hydrogen metabolisms.</title>
        <authorList>
            <person name="Justice N.B."/>
            <person name="Norman A."/>
            <person name="Brown C.T."/>
            <person name="Singh A."/>
            <person name="Thomas B.C."/>
            <person name="Banfield J.F."/>
        </authorList>
    </citation>
    <scope>NUCLEOTIDE SEQUENCE [LARGE SCALE GENOMIC DNA]</scope>
    <source>
        <strain evidence="5">AMDSBA3</strain>
    </source>
</reference>
<evidence type="ECO:0000256" key="4">
    <source>
        <dbReference type="ARBA" id="ARBA00023125"/>
    </source>
</evidence>
<dbReference type="InterPro" id="IPR001448">
    <property type="entry name" value="SASP_alpha/beta-type"/>
</dbReference>
<dbReference type="PROSITE" id="PS00304">
    <property type="entry name" value="SASP_1"/>
    <property type="match status" value="1"/>
</dbReference>
<dbReference type="PROSITE" id="PS00684">
    <property type="entry name" value="SASP_2"/>
    <property type="match status" value="1"/>
</dbReference>
<comment type="similarity">
    <text evidence="2">Belongs to the alpha/beta-type SASP family.</text>
</comment>
<comment type="caution">
    <text evidence="5">The sequence shown here is derived from an EMBL/GenBank/DDBJ whole genome shotgun (WGS) entry which is preliminary data.</text>
</comment>
<keyword evidence="4" id="KW-0238">DNA-binding</keyword>
<dbReference type="PANTHER" id="PTHR36107">
    <property type="entry name" value="SMALL, ACID-SOLUBLE SPORE PROTEIN A"/>
    <property type="match status" value="1"/>
</dbReference>
<dbReference type="Gene3D" id="6.10.10.80">
    <property type="entry name" value="Small, acid-soluble spore protein, alpha/beta type-like"/>
    <property type="match status" value="1"/>
</dbReference>
<proteinExistence type="inferred from homology"/>
<organism evidence="5 6">
    <name type="scientific">Sulfobacillus acidophilus</name>
    <dbReference type="NCBI Taxonomy" id="53633"/>
    <lineage>
        <taxon>Bacteria</taxon>
        <taxon>Bacillati</taxon>
        <taxon>Bacillota</taxon>
        <taxon>Clostridia</taxon>
        <taxon>Eubacteriales</taxon>
        <taxon>Clostridiales Family XVII. Incertae Sedis</taxon>
        <taxon>Sulfobacillus</taxon>
    </lineage>
</organism>
<evidence type="ECO:0000313" key="5">
    <source>
        <dbReference type="EMBL" id="PSR20370.1"/>
    </source>
</evidence>
<evidence type="ECO:0000256" key="3">
    <source>
        <dbReference type="ARBA" id="ARBA00022969"/>
    </source>
</evidence>
<dbReference type="PANTHER" id="PTHR36107:SF1">
    <property type="entry name" value="SMALL, ACID-SOLUBLE SPORE PROTEIN A"/>
    <property type="match status" value="1"/>
</dbReference>
<keyword evidence="3" id="KW-0749">Sporulation</keyword>
<dbReference type="InterPro" id="IPR038300">
    <property type="entry name" value="SASP_sf_alpha/beta"/>
</dbReference>
<dbReference type="InterPro" id="IPR018126">
    <property type="entry name" value="SASP_alpha/beta-type_CS"/>
</dbReference>
<dbReference type="Pfam" id="PF00269">
    <property type="entry name" value="SASP"/>
    <property type="match status" value="1"/>
</dbReference>
<comment type="function">
    <text evidence="1">SASP are bound to spore DNA. They are double-stranded DNA-binding proteins that cause DNA to change to an a-like conformation. They protect the DNA backbone from chemical and enzymatic cleavage and are thus involved in dormant spore's high resistance to UV light.</text>
</comment>
<sequence length="74" mass="7903">MARGSNTGNRALVQGAAKALDEFKYEVAHELGVQGVDSGYWGDVPARQCGAVGGHMVRKMIEMAEQNLAGRNAR</sequence>
<evidence type="ECO:0000313" key="6">
    <source>
        <dbReference type="Proteomes" id="UP000241848"/>
    </source>
</evidence>
<dbReference type="EMBL" id="PXYV01000066">
    <property type="protein sequence ID" value="PSR20370.1"/>
    <property type="molecule type" value="Genomic_DNA"/>
</dbReference>
<dbReference type="GO" id="GO:0003690">
    <property type="term" value="F:double-stranded DNA binding"/>
    <property type="evidence" value="ECO:0007669"/>
    <property type="project" value="InterPro"/>
</dbReference>
<gene>
    <name evidence="5" type="ORF">C7B45_15265</name>
</gene>
<accession>A0A2T2WDS1</accession>
<name>A0A2T2WDS1_9FIRM</name>
<evidence type="ECO:0000256" key="2">
    <source>
        <dbReference type="ARBA" id="ARBA00005442"/>
    </source>
</evidence>
<evidence type="ECO:0000256" key="1">
    <source>
        <dbReference type="ARBA" id="ARBA00003863"/>
    </source>
</evidence>
<dbReference type="AlphaFoldDB" id="A0A2T2WDS1"/>